<evidence type="ECO:0000313" key="9">
    <source>
        <dbReference type="EMBL" id="SER04060.1"/>
    </source>
</evidence>
<feature type="domain" description="Mce/MlaD" evidence="8">
    <location>
        <begin position="530"/>
        <end position="587"/>
    </location>
</feature>
<dbReference type="STRING" id="355243.SAMN03080615_03687"/>
<sequence length="880" mass="96604">MSTPQADNAPVTPSIKRHRGPSVVWLLPFLAAIIAGWLVVKNYQDAGIMIEVQFETAEGLEAGVTKVMYRGLPTGKIKSLKLNEDLKSVTAIIEMEKEASEILVDGTRFWLVKPQISLSGVKGLDTLLSGYYIELQPGQGKERFSFIADNEPAPPLKDRQGLYLSLLADSAQSIQRGAKVYYRQIEVGEVINFGLTDNAEQIRIELFIEPPYRHLITDNTRFWNASGISLKANLSRVDLRFGSLAAIIAGGISFYTPPDDTSVLTPDHKFHLFADFEAAEDGIVVNVQFPARTSVHEGTRVISEGIQIGRVQSLQLSEDLQTLNARLLIDPRARPLLRSGSQFWLPKPKLSLTRLQNIGDLIQGSAIILQPGTGEAQFNFTALNTPPAHRPAISGLNIRLESDRLGSLDYGSPVMYRQIPVGEVSGYELNPDGTKVLIYATIKEQYAGLVKHNSRFWEESGIHLKADVDGVEFESGSLSSVINGGIGFFTPDTKDQQSVGQEHPFHLFRNFDNASKQGRLLYKENADKLAIRVQADTLGSLTSGAPVLYKQLPVGTISYYALADDDSVIVHLLIDKPYRHLVTDQSRFWNASGVDASLSRSGVKIHSESMQTLLRGGIAFDNLSDHGKAAVRRQLFKLYNTRSKALQKGPDITVTFPAGPNITVGANVYFKGLIMGRVEQVRLLDSQGSAETKIALTEEGALLARQGSRFWIAAARINLSGVDYPETLIAGNHIEALPGSGERQLSFTGLPESPAERNLPGLNIVLQTEQLGAIDINSNIYYRGMPVGYVSGYELSDDGHRVKLFVNIKSRYSKLVTKASKFWNIGGIDAEFGIFKGLKVETTNLESLVQGGIAFSTPEDNAQPVSSGYQFELLEEEPDT</sequence>
<evidence type="ECO:0000256" key="6">
    <source>
        <dbReference type="ARBA" id="ARBA00023136"/>
    </source>
</evidence>
<dbReference type="EMBL" id="FOGB01000015">
    <property type="protein sequence ID" value="SER04060.1"/>
    <property type="molecule type" value="Genomic_DNA"/>
</dbReference>
<reference evidence="10" key="1">
    <citation type="submission" date="2016-10" db="EMBL/GenBank/DDBJ databases">
        <authorList>
            <person name="Varghese N."/>
            <person name="Submissions S."/>
        </authorList>
    </citation>
    <scope>NUCLEOTIDE SEQUENCE [LARGE SCALE GENOMIC DNA]</scope>
    <source>
        <strain evidence="10">DSM 18887</strain>
    </source>
</reference>
<dbReference type="AlphaFoldDB" id="A0A1H9KY20"/>
<evidence type="ECO:0000256" key="7">
    <source>
        <dbReference type="SAM" id="Phobius"/>
    </source>
</evidence>
<name>A0A1H9KY20_9GAMM</name>
<feature type="domain" description="Mce/MlaD" evidence="8">
    <location>
        <begin position="761"/>
        <end position="821"/>
    </location>
</feature>
<feature type="domain" description="Mce/MlaD" evidence="8">
    <location>
        <begin position="396"/>
        <end position="455"/>
    </location>
</feature>
<keyword evidence="4 7" id="KW-0812">Transmembrane</keyword>
<accession>A0A1H9KY20</accession>
<organism evidence="9 10">
    <name type="scientific">Amphritea atlantica</name>
    <dbReference type="NCBI Taxonomy" id="355243"/>
    <lineage>
        <taxon>Bacteria</taxon>
        <taxon>Pseudomonadati</taxon>
        <taxon>Pseudomonadota</taxon>
        <taxon>Gammaproteobacteria</taxon>
        <taxon>Oceanospirillales</taxon>
        <taxon>Oceanospirillaceae</taxon>
        <taxon>Amphritea</taxon>
    </lineage>
</organism>
<dbReference type="PANTHER" id="PTHR30462">
    <property type="entry name" value="INTERMEMBRANE TRANSPORT PROTEIN PQIB-RELATED"/>
    <property type="match status" value="1"/>
</dbReference>
<evidence type="ECO:0000256" key="2">
    <source>
        <dbReference type="ARBA" id="ARBA00022475"/>
    </source>
</evidence>
<feature type="domain" description="Mce/MlaD" evidence="8">
    <location>
        <begin position="649"/>
        <end position="713"/>
    </location>
</feature>
<dbReference type="GO" id="GO:0005886">
    <property type="term" value="C:plasma membrane"/>
    <property type="evidence" value="ECO:0007669"/>
    <property type="project" value="UniProtKB-SubCell"/>
</dbReference>
<dbReference type="Pfam" id="PF02470">
    <property type="entry name" value="MlaD"/>
    <property type="match status" value="7"/>
</dbReference>
<dbReference type="RefSeq" id="WP_091361118.1">
    <property type="nucleotide sequence ID" value="NZ_AP025284.1"/>
</dbReference>
<dbReference type="PANTHER" id="PTHR30462:SF0">
    <property type="entry name" value="INTERMEMBRANE TRANSPORT PROTEIN YEBT"/>
    <property type="match status" value="1"/>
</dbReference>
<feature type="domain" description="Mce/MlaD" evidence="8">
    <location>
        <begin position="49"/>
        <end position="138"/>
    </location>
</feature>
<evidence type="ECO:0000313" key="10">
    <source>
        <dbReference type="Proteomes" id="UP000198749"/>
    </source>
</evidence>
<gene>
    <name evidence="9" type="ORF">SAMN03080615_03687</name>
</gene>
<keyword evidence="6 7" id="KW-0472">Membrane</keyword>
<proteinExistence type="predicted"/>
<keyword evidence="5 7" id="KW-1133">Transmembrane helix</keyword>
<protein>
    <submittedName>
        <fullName evidence="9">Paraquat-inducible protein B</fullName>
    </submittedName>
</protein>
<keyword evidence="3" id="KW-0997">Cell inner membrane</keyword>
<feature type="domain" description="Mce/MlaD" evidence="8">
    <location>
        <begin position="161"/>
        <end position="221"/>
    </location>
</feature>
<evidence type="ECO:0000256" key="1">
    <source>
        <dbReference type="ARBA" id="ARBA00004533"/>
    </source>
</evidence>
<keyword evidence="2" id="KW-1003">Cell membrane</keyword>
<evidence type="ECO:0000256" key="4">
    <source>
        <dbReference type="ARBA" id="ARBA00022692"/>
    </source>
</evidence>
<dbReference type="OrthoDB" id="9806984at2"/>
<dbReference type="InterPro" id="IPR003399">
    <property type="entry name" value="Mce/MlaD"/>
</dbReference>
<evidence type="ECO:0000259" key="8">
    <source>
        <dbReference type="Pfam" id="PF02470"/>
    </source>
</evidence>
<dbReference type="Proteomes" id="UP000198749">
    <property type="component" value="Unassembled WGS sequence"/>
</dbReference>
<dbReference type="InterPro" id="IPR051800">
    <property type="entry name" value="PqiA-PqiB_transport"/>
</dbReference>
<feature type="transmembrane region" description="Helical" evidence="7">
    <location>
        <begin position="23"/>
        <end position="40"/>
    </location>
</feature>
<comment type="subcellular location">
    <subcellularLocation>
        <location evidence="1">Cell inner membrane</location>
    </subcellularLocation>
</comment>
<feature type="domain" description="Mce/MlaD" evidence="8">
    <location>
        <begin position="282"/>
        <end position="343"/>
    </location>
</feature>
<evidence type="ECO:0000256" key="3">
    <source>
        <dbReference type="ARBA" id="ARBA00022519"/>
    </source>
</evidence>
<evidence type="ECO:0000256" key="5">
    <source>
        <dbReference type="ARBA" id="ARBA00022989"/>
    </source>
</evidence>
<keyword evidence="10" id="KW-1185">Reference proteome</keyword>